<proteinExistence type="predicted"/>
<dbReference type="PANTHER" id="PTHR33908:SF11">
    <property type="entry name" value="MEMBRANE PROTEIN"/>
    <property type="match status" value="1"/>
</dbReference>
<keyword evidence="7 8" id="KW-0472">Membrane</keyword>
<comment type="caution">
    <text evidence="9">The sequence shown here is derived from an EMBL/GenBank/DDBJ whole genome shotgun (WGS) entry which is preliminary data.</text>
</comment>
<comment type="subcellular location">
    <subcellularLocation>
        <location evidence="1">Cell membrane</location>
        <topology evidence="1">Multi-pass membrane protein</topology>
    </subcellularLocation>
</comment>
<feature type="transmembrane region" description="Helical" evidence="8">
    <location>
        <begin position="76"/>
        <end position="94"/>
    </location>
</feature>
<gene>
    <name evidence="9" type="ORF">ACFL27_01485</name>
</gene>
<evidence type="ECO:0000256" key="5">
    <source>
        <dbReference type="ARBA" id="ARBA00022692"/>
    </source>
</evidence>
<feature type="transmembrane region" description="Helical" evidence="8">
    <location>
        <begin position="306"/>
        <end position="324"/>
    </location>
</feature>
<dbReference type="Proteomes" id="UP001594351">
    <property type="component" value="Unassembled WGS sequence"/>
</dbReference>
<feature type="transmembrane region" description="Helical" evidence="8">
    <location>
        <begin position="256"/>
        <end position="276"/>
    </location>
</feature>
<evidence type="ECO:0000256" key="4">
    <source>
        <dbReference type="ARBA" id="ARBA00022679"/>
    </source>
</evidence>
<reference evidence="9 10" key="1">
    <citation type="submission" date="2024-09" db="EMBL/GenBank/DDBJ databases">
        <title>Laminarin stimulates single cell rates of sulfate reduction while oxygen inhibits transcriptomic activity in coastal marine sediment.</title>
        <authorList>
            <person name="Lindsay M."/>
            <person name="Orcutt B."/>
            <person name="Emerson D."/>
            <person name="Stepanauskas R."/>
            <person name="D'Angelo T."/>
        </authorList>
    </citation>
    <scope>NUCLEOTIDE SEQUENCE [LARGE SCALE GENOMIC DNA]</scope>
    <source>
        <strain evidence="9">SAG AM-311-K15</strain>
    </source>
</reference>
<dbReference type="InterPro" id="IPR050297">
    <property type="entry name" value="LipidA_mod_glycosyltrf_83"/>
</dbReference>
<evidence type="ECO:0000256" key="1">
    <source>
        <dbReference type="ARBA" id="ARBA00004651"/>
    </source>
</evidence>
<feature type="transmembrane region" description="Helical" evidence="8">
    <location>
        <begin position="180"/>
        <end position="200"/>
    </location>
</feature>
<feature type="transmembrane region" description="Helical" evidence="8">
    <location>
        <begin position="283"/>
        <end position="300"/>
    </location>
</feature>
<evidence type="ECO:0000256" key="8">
    <source>
        <dbReference type="SAM" id="Phobius"/>
    </source>
</evidence>
<name>A0ABV6YRM2_UNCC1</name>
<keyword evidence="10" id="KW-1185">Reference proteome</keyword>
<dbReference type="PANTHER" id="PTHR33908">
    <property type="entry name" value="MANNOSYLTRANSFERASE YKCB-RELATED"/>
    <property type="match status" value="1"/>
</dbReference>
<evidence type="ECO:0000313" key="9">
    <source>
        <dbReference type="EMBL" id="MFC1848854.1"/>
    </source>
</evidence>
<sequence>MESMNIASNSNPVFKAQHFRGHLLIPLLLVIPAAVTRLKPMEQIQTFWVDSLFYVTLARNLFFSGYEILNVSHSHYPPLYPIIIAILHLIFGWAGDQVAMAKIVSFLGGVVMVPLLYLLSFGLFKDRFISISISIYTILNPYLILYSALVFTESLYSMVAVLILFLLHKQYIGPAAFISGLAYLLRAEAIIFIVPIVYACGLYQWKRLIKSGILFLTPVLPWMIRNFLIFDNPFQSGYFPILSHNYGWNIRFLFNYFYTMGPIMVILSVLGIVLCFQRSCLPAILYIFCGNLLHCIWPFSYERFTLPYLVILAIFAATGPGKLVALFSDKKEWKQITGILTVILMFTLGIIAYRADLDPLVLQESTRSTAYVQAIKDLKAGGVQGSVITADIGLVAYYGQLPAVSLWSAKKSDIFEFIYEQYDQGARYIIISNYYYVDRRLKDILNASPLDPVIFPNSKASAGSKTIILIPLGVFHCQQKYFLPDPSKVYARKISREHRAEVRIYHIVKKASHQAF</sequence>
<feature type="transmembrane region" description="Helical" evidence="8">
    <location>
        <begin position="144"/>
        <end position="168"/>
    </location>
</feature>
<feature type="transmembrane region" description="Helical" evidence="8">
    <location>
        <begin position="21"/>
        <end position="39"/>
    </location>
</feature>
<keyword evidence="3" id="KW-0328">Glycosyltransferase</keyword>
<evidence type="ECO:0000256" key="3">
    <source>
        <dbReference type="ARBA" id="ARBA00022676"/>
    </source>
</evidence>
<feature type="transmembrane region" description="Helical" evidence="8">
    <location>
        <begin position="100"/>
        <end position="124"/>
    </location>
</feature>
<keyword evidence="6 8" id="KW-1133">Transmembrane helix</keyword>
<protein>
    <recommendedName>
        <fullName evidence="11">Glycosyltransferase RgtA/B/C/D-like domain-containing protein</fullName>
    </recommendedName>
</protein>
<feature type="transmembrane region" description="Helical" evidence="8">
    <location>
        <begin position="212"/>
        <end position="230"/>
    </location>
</feature>
<keyword evidence="5 8" id="KW-0812">Transmembrane</keyword>
<evidence type="ECO:0008006" key="11">
    <source>
        <dbReference type="Google" id="ProtNLM"/>
    </source>
</evidence>
<dbReference type="EMBL" id="JBHPBY010000009">
    <property type="protein sequence ID" value="MFC1848854.1"/>
    <property type="molecule type" value="Genomic_DNA"/>
</dbReference>
<organism evidence="9 10">
    <name type="scientific">candidate division CSSED10-310 bacterium</name>
    <dbReference type="NCBI Taxonomy" id="2855610"/>
    <lineage>
        <taxon>Bacteria</taxon>
        <taxon>Bacteria division CSSED10-310</taxon>
    </lineage>
</organism>
<evidence type="ECO:0000256" key="2">
    <source>
        <dbReference type="ARBA" id="ARBA00022475"/>
    </source>
</evidence>
<evidence type="ECO:0000256" key="7">
    <source>
        <dbReference type="ARBA" id="ARBA00023136"/>
    </source>
</evidence>
<evidence type="ECO:0000313" key="10">
    <source>
        <dbReference type="Proteomes" id="UP001594351"/>
    </source>
</evidence>
<evidence type="ECO:0000256" key="6">
    <source>
        <dbReference type="ARBA" id="ARBA00022989"/>
    </source>
</evidence>
<keyword evidence="4" id="KW-0808">Transferase</keyword>
<accession>A0ABV6YRM2</accession>
<keyword evidence="2" id="KW-1003">Cell membrane</keyword>
<feature type="transmembrane region" description="Helical" evidence="8">
    <location>
        <begin position="336"/>
        <end position="355"/>
    </location>
</feature>